<dbReference type="AlphaFoldDB" id="A0A4Y2LGG5"/>
<gene>
    <name evidence="1" type="ORF">AVEN_110965_1</name>
</gene>
<organism evidence="1 2">
    <name type="scientific">Araneus ventricosus</name>
    <name type="common">Orbweaver spider</name>
    <name type="synonym">Epeira ventricosa</name>
    <dbReference type="NCBI Taxonomy" id="182803"/>
    <lineage>
        <taxon>Eukaryota</taxon>
        <taxon>Metazoa</taxon>
        <taxon>Ecdysozoa</taxon>
        <taxon>Arthropoda</taxon>
        <taxon>Chelicerata</taxon>
        <taxon>Arachnida</taxon>
        <taxon>Araneae</taxon>
        <taxon>Araneomorphae</taxon>
        <taxon>Entelegynae</taxon>
        <taxon>Araneoidea</taxon>
        <taxon>Araneidae</taxon>
        <taxon>Araneus</taxon>
    </lineage>
</organism>
<proteinExistence type="predicted"/>
<keyword evidence="2" id="KW-1185">Reference proteome</keyword>
<evidence type="ECO:0000313" key="2">
    <source>
        <dbReference type="Proteomes" id="UP000499080"/>
    </source>
</evidence>
<name>A0A4Y2LGG5_ARAVE</name>
<evidence type="ECO:0000313" key="1">
    <source>
        <dbReference type="EMBL" id="GBN13644.1"/>
    </source>
</evidence>
<comment type="caution">
    <text evidence="1">The sequence shown here is derived from an EMBL/GenBank/DDBJ whole genome shotgun (WGS) entry which is preliminary data.</text>
</comment>
<reference evidence="1 2" key="1">
    <citation type="journal article" date="2019" name="Sci. Rep.">
        <title>Orb-weaving spider Araneus ventricosus genome elucidates the spidroin gene catalogue.</title>
        <authorList>
            <person name="Kono N."/>
            <person name="Nakamura H."/>
            <person name="Ohtoshi R."/>
            <person name="Moran D.A.P."/>
            <person name="Shinohara A."/>
            <person name="Yoshida Y."/>
            <person name="Fujiwara M."/>
            <person name="Mori M."/>
            <person name="Tomita M."/>
            <person name="Arakawa K."/>
        </authorList>
    </citation>
    <scope>NUCLEOTIDE SEQUENCE [LARGE SCALE GENOMIC DNA]</scope>
</reference>
<sequence length="107" mass="11676">MTIHTIAYIAHHITVDVSTARQVYDHSGAESVHVPATNITHTCFSTILVFDNIKQAGAPVAPATPSYSEYISQYRSPDINSFCLVVRSFARNRKVPASIPAPKRPGP</sequence>
<dbReference type="EMBL" id="BGPR01005814">
    <property type="protein sequence ID" value="GBN13644.1"/>
    <property type="molecule type" value="Genomic_DNA"/>
</dbReference>
<protein>
    <submittedName>
        <fullName evidence="1">Uncharacterized protein</fullName>
    </submittedName>
</protein>
<dbReference type="Proteomes" id="UP000499080">
    <property type="component" value="Unassembled WGS sequence"/>
</dbReference>
<accession>A0A4Y2LGG5</accession>